<dbReference type="VEuPathDB" id="MicrosporidiaDB:H312_02303"/>
<evidence type="ECO:0000313" key="2">
    <source>
        <dbReference type="EMBL" id="KCZ80301.1"/>
    </source>
</evidence>
<sequence length="301" mass="36289">MSFTRIYFIFIFILNITSTKNVVNPDRIIFPHDSLNIPTKEIFKASPPECRLFSLINSSNVAYSQILKFTQEKIQQITNLERELSIQLKGILRTSLEVIKYLEELREHIIKPINEERYKFYKSNIEFTTHILKELGKFKEEIIKKFKETEYSLLTNIMVNQFIGSYFTFINALNYLKFYMIHELDQRQKEIFSTNIYLIILLLNLSQNIPESDNLIKFSFVILQKEVYMDIILYYFDLLLNLSMKYYEQNKLFYKTNDKSKELLNIFDNLKDLRIKLQIHYITFKEKLKSIEELYQSERNE</sequence>
<proteinExistence type="predicted"/>
<organism evidence="2 3">
    <name type="scientific">Anncaliia algerae PRA339</name>
    <dbReference type="NCBI Taxonomy" id="1288291"/>
    <lineage>
        <taxon>Eukaryota</taxon>
        <taxon>Fungi</taxon>
        <taxon>Fungi incertae sedis</taxon>
        <taxon>Microsporidia</taxon>
        <taxon>Tubulinosematoidea</taxon>
        <taxon>Tubulinosematidae</taxon>
        <taxon>Anncaliia</taxon>
    </lineage>
</organism>
<keyword evidence="1" id="KW-0732">Signal</keyword>
<reference evidence="2 3" key="2">
    <citation type="submission" date="2014-03" db="EMBL/GenBank/DDBJ databases">
        <title>The Genome Sequence of Anncaliia algerae insect isolate PRA339.</title>
        <authorList>
            <consortium name="The Broad Institute Genome Sequencing Platform"/>
            <consortium name="The Broad Institute Genome Sequencing Center for Infectious Disease"/>
            <person name="Cuomo C."/>
            <person name="Becnel J."/>
            <person name="Sanscrainte N."/>
            <person name="Walker B."/>
            <person name="Young S.K."/>
            <person name="Zeng Q."/>
            <person name="Gargeya S."/>
            <person name="Fitzgerald M."/>
            <person name="Haas B."/>
            <person name="Abouelleil A."/>
            <person name="Alvarado L."/>
            <person name="Arachchi H.M."/>
            <person name="Berlin A.M."/>
            <person name="Chapman S.B."/>
            <person name="Dewar J."/>
            <person name="Goldberg J."/>
            <person name="Griggs A."/>
            <person name="Gujja S."/>
            <person name="Hansen M."/>
            <person name="Howarth C."/>
            <person name="Imamovic A."/>
            <person name="Larimer J."/>
            <person name="McCowan C."/>
            <person name="Murphy C."/>
            <person name="Neiman D."/>
            <person name="Pearson M."/>
            <person name="Priest M."/>
            <person name="Roberts A."/>
            <person name="Saif S."/>
            <person name="Shea T."/>
            <person name="Sisk P."/>
            <person name="Sykes S."/>
            <person name="Wortman J."/>
            <person name="Nusbaum C."/>
            <person name="Birren B."/>
        </authorList>
    </citation>
    <scope>NUCLEOTIDE SEQUENCE [LARGE SCALE GENOMIC DNA]</scope>
    <source>
        <strain evidence="2 3">PRA339</strain>
    </source>
</reference>
<keyword evidence="3" id="KW-1185">Reference proteome</keyword>
<evidence type="ECO:0000313" key="3">
    <source>
        <dbReference type="Proteomes" id="UP000030655"/>
    </source>
</evidence>
<dbReference type="OrthoDB" id="10312861at2759"/>
<dbReference type="EMBL" id="KK365189">
    <property type="protein sequence ID" value="KCZ80301.1"/>
    <property type="molecule type" value="Genomic_DNA"/>
</dbReference>
<name>A0A059EZY9_9MICR</name>
<protein>
    <recommendedName>
        <fullName evidence="4">Secreted protein</fullName>
    </recommendedName>
</protein>
<dbReference type="HOGENOM" id="CLU_924299_0_0_1"/>
<reference evidence="3" key="1">
    <citation type="submission" date="2013-02" db="EMBL/GenBank/DDBJ databases">
        <authorList>
            <consortium name="The Broad Institute Genome Sequencing Platform"/>
            <person name="Cuomo C."/>
            <person name="Becnel J."/>
            <person name="Sanscrainte N."/>
            <person name="Walker B."/>
            <person name="Young S.K."/>
            <person name="Zeng Q."/>
            <person name="Gargeya S."/>
            <person name="Fitzgerald M."/>
            <person name="Haas B."/>
            <person name="Abouelleil A."/>
            <person name="Alvarado L."/>
            <person name="Arachchi H.M."/>
            <person name="Berlin A.M."/>
            <person name="Chapman S.B."/>
            <person name="Dewar J."/>
            <person name="Goldberg J."/>
            <person name="Griggs A."/>
            <person name="Gujja S."/>
            <person name="Hansen M."/>
            <person name="Howarth C."/>
            <person name="Imamovic A."/>
            <person name="Larimer J."/>
            <person name="McCowan C."/>
            <person name="Murphy C."/>
            <person name="Neiman D."/>
            <person name="Pearson M."/>
            <person name="Priest M."/>
            <person name="Roberts A."/>
            <person name="Saif S."/>
            <person name="Shea T."/>
            <person name="Sisk P."/>
            <person name="Sykes S."/>
            <person name="Wortman J."/>
            <person name="Nusbaum C."/>
            <person name="Birren B."/>
        </authorList>
    </citation>
    <scope>NUCLEOTIDE SEQUENCE [LARGE SCALE GENOMIC DNA]</scope>
    <source>
        <strain evidence="3">PRA339</strain>
    </source>
</reference>
<dbReference type="Proteomes" id="UP000030655">
    <property type="component" value="Unassembled WGS sequence"/>
</dbReference>
<dbReference type="AlphaFoldDB" id="A0A059EZY9"/>
<gene>
    <name evidence="2" type="ORF">H312_02303</name>
</gene>
<accession>A0A059EZY9</accession>
<evidence type="ECO:0000256" key="1">
    <source>
        <dbReference type="SAM" id="SignalP"/>
    </source>
</evidence>
<feature type="signal peptide" evidence="1">
    <location>
        <begin position="1"/>
        <end position="19"/>
    </location>
</feature>
<feature type="chain" id="PRO_5001571690" description="Secreted protein" evidence="1">
    <location>
        <begin position="20"/>
        <end position="301"/>
    </location>
</feature>
<evidence type="ECO:0008006" key="4">
    <source>
        <dbReference type="Google" id="ProtNLM"/>
    </source>
</evidence>